<evidence type="ECO:0000313" key="1">
    <source>
        <dbReference type="EMBL" id="GGZ39070.1"/>
    </source>
</evidence>
<protein>
    <submittedName>
        <fullName evidence="1">Uncharacterized protein</fullName>
    </submittedName>
</protein>
<dbReference type="Proteomes" id="UP000662572">
    <property type="component" value="Unassembled WGS sequence"/>
</dbReference>
<proteinExistence type="predicted"/>
<keyword evidence="2" id="KW-1185">Reference proteome</keyword>
<name>A0A918UWB4_9CAUL</name>
<dbReference type="AlphaFoldDB" id="A0A918UWB4"/>
<evidence type="ECO:0000313" key="2">
    <source>
        <dbReference type="Proteomes" id="UP000662572"/>
    </source>
</evidence>
<comment type="caution">
    <text evidence="1">The sequence shown here is derived from an EMBL/GenBank/DDBJ whole genome shotgun (WGS) entry which is preliminary data.</text>
</comment>
<reference evidence="1" key="1">
    <citation type="journal article" date="2014" name="Int. J. Syst. Evol. Microbiol.">
        <title>Complete genome sequence of Corynebacterium casei LMG S-19264T (=DSM 44701T), isolated from a smear-ripened cheese.</title>
        <authorList>
            <consortium name="US DOE Joint Genome Institute (JGI-PGF)"/>
            <person name="Walter F."/>
            <person name="Albersmeier A."/>
            <person name="Kalinowski J."/>
            <person name="Ruckert C."/>
        </authorList>
    </citation>
    <scope>NUCLEOTIDE SEQUENCE</scope>
    <source>
        <strain evidence="1">KCTC 32296</strain>
    </source>
</reference>
<sequence>MAPPQPILMGSGTQNLPRVGIYKHIYVTALTCGIRAQRQGHKDAATVSLRQIYEPDKTLRISILRRLNPALRGHMLTLDLNAPQVSVQKRIEFIIIDNGRARQTEHGQP</sequence>
<dbReference type="EMBL" id="BMZB01000004">
    <property type="protein sequence ID" value="GGZ39070.1"/>
    <property type="molecule type" value="Genomic_DNA"/>
</dbReference>
<reference evidence="1" key="2">
    <citation type="submission" date="2020-09" db="EMBL/GenBank/DDBJ databases">
        <authorList>
            <person name="Sun Q."/>
            <person name="Kim S."/>
        </authorList>
    </citation>
    <scope>NUCLEOTIDE SEQUENCE</scope>
    <source>
        <strain evidence="1">KCTC 32296</strain>
    </source>
</reference>
<organism evidence="1 2">
    <name type="scientific">Asticcacaulis endophyticus</name>
    <dbReference type="NCBI Taxonomy" id="1395890"/>
    <lineage>
        <taxon>Bacteria</taxon>
        <taxon>Pseudomonadati</taxon>
        <taxon>Pseudomonadota</taxon>
        <taxon>Alphaproteobacteria</taxon>
        <taxon>Caulobacterales</taxon>
        <taxon>Caulobacteraceae</taxon>
        <taxon>Asticcacaulis</taxon>
    </lineage>
</organism>
<accession>A0A918UWB4</accession>
<gene>
    <name evidence="1" type="ORF">GCM10011273_26840</name>
</gene>